<evidence type="ECO:0000259" key="3">
    <source>
        <dbReference type="Pfam" id="PF00483"/>
    </source>
</evidence>
<gene>
    <name evidence="4" type="ORF">PCC79_01185</name>
</gene>
<keyword evidence="2" id="KW-0548">Nucleotidyltransferase</keyword>
<protein>
    <submittedName>
        <fullName evidence="4">Nucleotidyltransferase family protein</fullName>
    </submittedName>
</protein>
<sequence length="272" mass="29023">MENAQTDLTTAVFMARGLGTRMRKEAAGVELSSAQSGMADRGLKSMIDVGRPFLDHVIGAAADAGISDVVLVIGPEHEEIRRYYGELPRHRTEIRFAVQERPLGTADALLAAREAVGDRQFLLLNSDNHYPTEALAALRRTPGHGLVGFDPRGLTERGNIPAQRVRAFALIEARDGQLVDIVEKPDDATLARLGDARVSMNCYAFAPSIFDHAAAVQPSSRGEYELTDAVRGALAAGEPFAVIESDAGVLDLSQRGDVAAVAAALAGREPVL</sequence>
<keyword evidence="5" id="KW-1185">Reference proteome</keyword>
<evidence type="ECO:0000256" key="1">
    <source>
        <dbReference type="ARBA" id="ARBA00022679"/>
    </source>
</evidence>
<evidence type="ECO:0000256" key="2">
    <source>
        <dbReference type="ARBA" id="ARBA00022695"/>
    </source>
</evidence>
<keyword evidence="1" id="KW-0808">Transferase</keyword>
<dbReference type="InterPro" id="IPR005835">
    <property type="entry name" value="NTP_transferase_dom"/>
</dbReference>
<dbReference type="SUPFAM" id="SSF53448">
    <property type="entry name" value="Nucleotide-diphospho-sugar transferases"/>
    <property type="match status" value="1"/>
</dbReference>
<dbReference type="InterPro" id="IPR050065">
    <property type="entry name" value="GlmU-like"/>
</dbReference>
<proteinExistence type="predicted"/>
<feature type="domain" description="Nucleotidyl transferase" evidence="3">
    <location>
        <begin position="51"/>
        <end position="244"/>
    </location>
</feature>
<evidence type="ECO:0000313" key="4">
    <source>
        <dbReference type="EMBL" id="WZW98854.1"/>
    </source>
</evidence>
<dbReference type="InterPro" id="IPR029044">
    <property type="entry name" value="Nucleotide-diphossugar_trans"/>
</dbReference>
<name>A0ABZ3C7Y9_9ACTN</name>
<evidence type="ECO:0000313" key="5">
    <source>
        <dbReference type="Proteomes" id="UP001434337"/>
    </source>
</evidence>
<dbReference type="CDD" id="cd04181">
    <property type="entry name" value="NTP_transferase"/>
    <property type="match status" value="1"/>
</dbReference>
<dbReference type="EMBL" id="CP115965">
    <property type="protein sequence ID" value="WZW98854.1"/>
    <property type="molecule type" value="Genomic_DNA"/>
</dbReference>
<dbReference type="Proteomes" id="UP001434337">
    <property type="component" value="Chromosome"/>
</dbReference>
<dbReference type="PANTHER" id="PTHR43584:SF8">
    <property type="entry name" value="N-ACETYLMURAMATE ALPHA-1-PHOSPHATE URIDYLYLTRANSFERASE"/>
    <property type="match status" value="1"/>
</dbReference>
<dbReference type="Pfam" id="PF00483">
    <property type="entry name" value="NTP_transferase"/>
    <property type="match status" value="1"/>
</dbReference>
<reference evidence="4 5" key="1">
    <citation type="journal article" date="2023" name="Environ Microbiome">
        <title>A coral-associated actinobacterium mitigates coral bleaching under heat stress.</title>
        <authorList>
            <person name="Li J."/>
            <person name="Zou Y."/>
            <person name="Li Q."/>
            <person name="Zhang J."/>
            <person name="Bourne D.G."/>
            <person name="Lyu Y."/>
            <person name="Liu C."/>
            <person name="Zhang S."/>
        </authorList>
    </citation>
    <scope>NUCLEOTIDE SEQUENCE [LARGE SCALE GENOMIC DNA]</scope>
    <source>
        <strain evidence="4 5">SCSIO 13291</strain>
    </source>
</reference>
<dbReference type="Gene3D" id="3.90.550.10">
    <property type="entry name" value="Spore Coat Polysaccharide Biosynthesis Protein SpsA, Chain A"/>
    <property type="match status" value="1"/>
</dbReference>
<organism evidence="4 5">
    <name type="scientific">Propioniciclava soli</name>
    <dbReference type="NCBI Taxonomy" id="2775081"/>
    <lineage>
        <taxon>Bacteria</taxon>
        <taxon>Bacillati</taxon>
        <taxon>Actinomycetota</taxon>
        <taxon>Actinomycetes</taxon>
        <taxon>Propionibacteriales</taxon>
        <taxon>Propionibacteriaceae</taxon>
        <taxon>Propioniciclava</taxon>
    </lineage>
</organism>
<dbReference type="PANTHER" id="PTHR43584">
    <property type="entry name" value="NUCLEOTIDYL TRANSFERASE"/>
    <property type="match status" value="1"/>
</dbReference>
<accession>A0ABZ3C7Y9</accession>